<proteinExistence type="predicted"/>
<keyword evidence="2" id="KW-1185">Reference proteome</keyword>
<organism evidence="1 2">
    <name type="scientific">Marixanthomonas spongiae</name>
    <dbReference type="NCBI Taxonomy" id="2174845"/>
    <lineage>
        <taxon>Bacteria</taxon>
        <taxon>Pseudomonadati</taxon>
        <taxon>Bacteroidota</taxon>
        <taxon>Flavobacteriia</taxon>
        <taxon>Flavobacteriales</taxon>
        <taxon>Flavobacteriaceae</taxon>
        <taxon>Marixanthomonas</taxon>
    </lineage>
</organism>
<dbReference type="AlphaFoldDB" id="A0A2U0I2A2"/>
<evidence type="ECO:0000313" key="2">
    <source>
        <dbReference type="Proteomes" id="UP000245962"/>
    </source>
</evidence>
<accession>A0A2U0I2A2</accession>
<evidence type="ECO:0000313" key="1">
    <source>
        <dbReference type="EMBL" id="PVW15236.1"/>
    </source>
</evidence>
<name>A0A2U0I2A2_9FLAO</name>
<comment type="caution">
    <text evidence="1">The sequence shown here is derived from an EMBL/GenBank/DDBJ whole genome shotgun (WGS) entry which is preliminary data.</text>
</comment>
<reference evidence="1 2" key="1">
    <citation type="submission" date="2018-04" db="EMBL/GenBank/DDBJ databases">
        <title>Marixanthomonas spongiae HN-E44 sp. nov., isolated from a marine sponge.</title>
        <authorList>
            <person name="Luo L."/>
            <person name="Zhuang L."/>
        </authorList>
    </citation>
    <scope>NUCLEOTIDE SEQUENCE [LARGE SCALE GENOMIC DNA]</scope>
    <source>
        <strain evidence="1 2">HN-E44</strain>
    </source>
</reference>
<dbReference type="EMBL" id="QEHR01000004">
    <property type="protein sequence ID" value="PVW15236.1"/>
    <property type="molecule type" value="Genomic_DNA"/>
</dbReference>
<sequence length="88" mass="10326">MFEVLISKKIVNASRFIFSFQTRIPIFKIYRQGGLRQHTGVTLITSVCKKKFAMTYFDNLKKNITLYSNENLYCSSFTKLDRKLNVCD</sequence>
<dbReference type="Proteomes" id="UP000245962">
    <property type="component" value="Unassembled WGS sequence"/>
</dbReference>
<protein>
    <submittedName>
        <fullName evidence="1">Uncharacterized protein</fullName>
    </submittedName>
</protein>
<gene>
    <name evidence="1" type="ORF">DDV96_07470</name>
</gene>